<keyword evidence="1" id="KW-1133">Transmembrane helix</keyword>
<sequence>MAYYQGGSHKPSYTNNVNNSSSSTSCFHSFGMTEQRLAMGVILVIFCGFAWYVVYDAIMKTAAEQLRRLLMVSPLLLIILVHWLSAEPSYSQRGQYMSMMRPVGGSAVIGAEKAGAIHRVGGSPWGIAFVVLLLCFLISYQPSFYRRLYI</sequence>
<dbReference type="PANTHER" id="PTHR33306">
    <property type="entry name" value="EXPRESSED PROTEIN-RELATED-RELATED"/>
    <property type="match status" value="1"/>
</dbReference>
<organism evidence="2 3">
    <name type="scientific">Papaver somniferum</name>
    <name type="common">Opium poppy</name>
    <dbReference type="NCBI Taxonomy" id="3469"/>
    <lineage>
        <taxon>Eukaryota</taxon>
        <taxon>Viridiplantae</taxon>
        <taxon>Streptophyta</taxon>
        <taxon>Embryophyta</taxon>
        <taxon>Tracheophyta</taxon>
        <taxon>Spermatophyta</taxon>
        <taxon>Magnoliopsida</taxon>
        <taxon>Ranunculales</taxon>
        <taxon>Papaveraceae</taxon>
        <taxon>Papaveroideae</taxon>
        <taxon>Papaver</taxon>
    </lineage>
</organism>
<dbReference type="PANTHER" id="PTHR33306:SF22">
    <property type="entry name" value="TRANSMEMBRANE PROTEIN"/>
    <property type="match status" value="1"/>
</dbReference>
<keyword evidence="1" id="KW-0472">Membrane</keyword>
<feature type="transmembrane region" description="Helical" evidence="1">
    <location>
        <begin position="66"/>
        <end position="84"/>
    </location>
</feature>
<evidence type="ECO:0000313" key="3">
    <source>
        <dbReference type="Proteomes" id="UP000316621"/>
    </source>
</evidence>
<dbReference type="Gramene" id="RZC83246">
    <property type="protein sequence ID" value="RZC83246"/>
    <property type="gene ID" value="C5167_046032"/>
</dbReference>
<name>A0A4Y7LDE4_PAPSO</name>
<protein>
    <submittedName>
        <fullName evidence="2">Uncharacterized protein</fullName>
    </submittedName>
</protein>
<proteinExistence type="predicted"/>
<keyword evidence="1" id="KW-0812">Transmembrane</keyword>
<gene>
    <name evidence="2" type="ORF">C5167_046032</name>
</gene>
<keyword evidence="3" id="KW-1185">Reference proteome</keyword>
<dbReference type="Proteomes" id="UP000316621">
    <property type="component" value="Chromosome 11"/>
</dbReference>
<feature type="transmembrane region" description="Helical" evidence="1">
    <location>
        <begin position="37"/>
        <end position="54"/>
    </location>
</feature>
<dbReference type="EMBL" id="CM010725">
    <property type="protein sequence ID" value="RZC83246.1"/>
    <property type="molecule type" value="Genomic_DNA"/>
</dbReference>
<feature type="transmembrane region" description="Helical" evidence="1">
    <location>
        <begin position="122"/>
        <end position="140"/>
    </location>
</feature>
<dbReference type="AlphaFoldDB" id="A0A4Y7LDE4"/>
<accession>A0A4Y7LDE4</accession>
<dbReference type="OMA" id="ATMILIC"/>
<evidence type="ECO:0000256" key="1">
    <source>
        <dbReference type="SAM" id="Phobius"/>
    </source>
</evidence>
<evidence type="ECO:0000313" key="2">
    <source>
        <dbReference type="EMBL" id="RZC83246.1"/>
    </source>
</evidence>
<reference evidence="2 3" key="1">
    <citation type="journal article" date="2018" name="Science">
        <title>The opium poppy genome and morphinan production.</title>
        <authorList>
            <person name="Guo L."/>
            <person name="Winzer T."/>
            <person name="Yang X."/>
            <person name="Li Y."/>
            <person name="Ning Z."/>
            <person name="He Z."/>
            <person name="Teodor R."/>
            <person name="Lu Y."/>
            <person name="Bowser T.A."/>
            <person name="Graham I.A."/>
            <person name="Ye K."/>
        </authorList>
    </citation>
    <scope>NUCLEOTIDE SEQUENCE [LARGE SCALE GENOMIC DNA]</scope>
    <source>
        <strain evidence="3">cv. HN1</strain>
        <tissue evidence="2">Leaves</tissue>
    </source>
</reference>